<feature type="compositionally biased region" description="Basic and acidic residues" evidence="1">
    <location>
        <begin position="1"/>
        <end position="12"/>
    </location>
</feature>
<dbReference type="EMBL" id="SDEE01000225">
    <property type="protein sequence ID" value="RXW19022.1"/>
    <property type="molecule type" value="Genomic_DNA"/>
</dbReference>
<dbReference type="InterPro" id="IPR021100">
    <property type="entry name" value="N-glycosylation_EOS1"/>
</dbReference>
<comment type="caution">
    <text evidence="3">The sequence shown here is derived from an EMBL/GenBank/DDBJ whole genome shotgun (WGS) entry which is preliminary data.</text>
</comment>
<dbReference type="GO" id="GO:0006487">
    <property type="term" value="P:protein N-linked glycosylation"/>
    <property type="evidence" value="ECO:0007669"/>
    <property type="project" value="TreeGrafter"/>
</dbReference>
<protein>
    <submittedName>
        <fullName evidence="3">Uncharacterized protein</fullName>
    </submittedName>
</protein>
<evidence type="ECO:0000313" key="4">
    <source>
        <dbReference type="Proteomes" id="UP000290288"/>
    </source>
</evidence>
<evidence type="ECO:0000256" key="2">
    <source>
        <dbReference type="SAM" id="Phobius"/>
    </source>
</evidence>
<evidence type="ECO:0000313" key="3">
    <source>
        <dbReference type="EMBL" id="RXW19022.1"/>
    </source>
</evidence>
<feature type="compositionally biased region" description="Low complexity" evidence="1">
    <location>
        <begin position="182"/>
        <end position="192"/>
    </location>
</feature>
<dbReference type="Proteomes" id="UP000290288">
    <property type="component" value="Unassembled WGS sequence"/>
</dbReference>
<keyword evidence="2" id="KW-1133">Transmembrane helix</keyword>
<feature type="region of interest" description="Disordered" evidence="1">
    <location>
        <begin position="531"/>
        <end position="572"/>
    </location>
</feature>
<feature type="compositionally biased region" description="Low complexity" evidence="1">
    <location>
        <begin position="229"/>
        <end position="238"/>
    </location>
</feature>
<dbReference type="PANTHER" id="PTHR28147:SF1">
    <property type="entry name" value="N-GLYCOSYLATION PROTEIN EOS1"/>
    <property type="match status" value="1"/>
</dbReference>
<keyword evidence="4" id="KW-1185">Reference proteome</keyword>
<feature type="region of interest" description="Disordered" evidence="1">
    <location>
        <begin position="314"/>
        <end position="333"/>
    </location>
</feature>
<dbReference type="OrthoDB" id="2139606at2759"/>
<feature type="compositionally biased region" description="Basic and acidic residues" evidence="1">
    <location>
        <begin position="216"/>
        <end position="225"/>
    </location>
</feature>
<feature type="compositionally biased region" description="Polar residues" evidence="1">
    <location>
        <begin position="150"/>
        <end position="159"/>
    </location>
</feature>
<keyword evidence="2" id="KW-0472">Membrane</keyword>
<dbReference type="GO" id="GO:0005789">
    <property type="term" value="C:endoplasmic reticulum membrane"/>
    <property type="evidence" value="ECO:0007669"/>
    <property type="project" value="InterPro"/>
</dbReference>
<name>A0A4Q2DIM2_9AGAR</name>
<dbReference type="GO" id="GO:0034599">
    <property type="term" value="P:cellular response to oxidative stress"/>
    <property type="evidence" value="ECO:0007669"/>
    <property type="project" value="InterPro"/>
</dbReference>
<dbReference type="AlphaFoldDB" id="A0A4Q2DIM2"/>
<proteinExistence type="predicted"/>
<evidence type="ECO:0000256" key="1">
    <source>
        <dbReference type="SAM" id="MobiDB-lite"/>
    </source>
</evidence>
<feature type="region of interest" description="Disordered" evidence="1">
    <location>
        <begin position="589"/>
        <end position="636"/>
    </location>
</feature>
<sequence>MTESLHMIHAELEGSSATRFSGHVPNGSSSAGHSRAPSSSTSPTHSRTHSQVFNNGHPPALLRRWDQCSTSSPSDDSDGAPTRDESAIYTSPSRKRKGKERATFDDGDEVGMSSSIQLHDTDVHERRHFSTRSGGQGHYYDERLEDTDDNSFVNTNGTTPHAMPKSCLKPTPTPSSSNLAGSSTTPSPTQSPKAKPNIGVRFVRFTLGLGGGSSKKSKEREREPKLICTTPGEACAGETETETDEPSLRRLPTARRPPPATPTGKSRLFGFAGWRRGQAPPPPPATLPPGHHHPRQTGPSPLSLSSISNNTLSITTLQHSPPPLQARSNPNPNPNPSSICSKFTLFLFQAFRLLSIVPALCGIIFCIWMIVSMGALGSPSEQDRAREYVQKYWRCFSKPPYATDTSGLAGSGLAGAYGEMQFLLCDDGRGVLRGPPVPGRVDWIVAAAWAFLTAHHCLGLSTGLLARWKVYYTPSSTLVRLLALQGICWPATQLTLTVVGGGRRPAAAWAVIGTCTAVSRSVQIWVTSNIVREEDDEPEAENATNGNANPNATPDGGDEDSSKSAGNGSGSGSRAVMRFLHAFAAVIGGGSPGDESGDDEADPTASAGGGDTGTATAKEYDTSTFEFSEVEPDSPITPSAGLFVIKHKAGHMML</sequence>
<organism evidence="3 4">
    <name type="scientific">Candolleomyces aberdarensis</name>
    <dbReference type="NCBI Taxonomy" id="2316362"/>
    <lineage>
        <taxon>Eukaryota</taxon>
        <taxon>Fungi</taxon>
        <taxon>Dikarya</taxon>
        <taxon>Basidiomycota</taxon>
        <taxon>Agaricomycotina</taxon>
        <taxon>Agaricomycetes</taxon>
        <taxon>Agaricomycetidae</taxon>
        <taxon>Agaricales</taxon>
        <taxon>Agaricineae</taxon>
        <taxon>Psathyrellaceae</taxon>
        <taxon>Candolleomyces</taxon>
    </lineage>
</organism>
<feature type="compositionally biased region" description="Low complexity" evidence="1">
    <location>
        <begin position="541"/>
        <end position="555"/>
    </location>
</feature>
<feature type="transmembrane region" description="Helical" evidence="2">
    <location>
        <begin position="351"/>
        <end position="371"/>
    </location>
</feature>
<dbReference type="STRING" id="2316362.A0A4Q2DIM2"/>
<dbReference type="Pfam" id="PF12326">
    <property type="entry name" value="EOS1"/>
    <property type="match status" value="1"/>
</dbReference>
<gene>
    <name evidence="3" type="ORF">EST38_g6826</name>
</gene>
<reference evidence="3 4" key="1">
    <citation type="submission" date="2019-01" db="EMBL/GenBank/DDBJ databases">
        <title>Draft genome sequence of Psathyrella aberdarensis IHI B618.</title>
        <authorList>
            <person name="Buettner E."/>
            <person name="Kellner H."/>
        </authorList>
    </citation>
    <scope>NUCLEOTIDE SEQUENCE [LARGE SCALE GENOMIC DNA]</scope>
    <source>
        <strain evidence="3 4">IHI B618</strain>
    </source>
</reference>
<keyword evidence="2" id="KW-0812">Transmembrane</keyword>
<accession>A0A4Q2DIM2</accession>
<dbReference type="PANTHER" id="PTHR28147">
    <property type="entry name" value="N-GLYCOSYLATION PROTEIN EOS1"/>
    <property type="match status" value="1"/>
</dbReference>
<feature type="region of interest" description="Disordered" evidence="1">
    <location>
        <begin position="1"/>
        <end position="307"/>
    </location>
</feature>
<feature type="compositionally biased region" description="Low complexity" evidence="1">
    <location>
        <begin position="27"/>
        <end position="45"/>
    </location>
</feature>